<name>W9ZDA3_FUSOX</name>
<dbReference type="HOGENOM" id="CLU_003093_0_0_1"/>
<accession>W9ZDA3</accession>
<evidence type="ECO:0000256" key="1">
    <source>
        <dbReference type="SAM" id="MobiDB-lite"/>
    </source>
</evidence>
<evidence type="ECO:0000313" key="3">
    <source>
        <dbReference type="EMBL" id="EXK26248.1"/>
    </source>
</evidence>
<protein>
    <recommendedName>
        <fullName evidence="2">C2H2-type domain-containing protein</fullName>
    </recommendedName>
</protein>
<feature type="region of interest" description="Disordered" evidence="1">
    <location>
        <begin position="434"/>
        <end position="480"/>
    </location>
</feature>
<feature type="compositionally biased region" description="Acidic residues" evidence="1">
    <location>
        <begin position="442"/>
        <end position="477"/>
    </location>
</feature>
<dbReference type="Proteomes" id="UP000030703">
    <property type="component" value="Unassembled WGS sequence"/>
</dbReference>
<feature type="domain" description="C2H2-type" evidence="2">
    <location>
        <begin position="103"/>
        <end position="125"/>
    </location>
</feature>
<dbReference type="SMART" id="SM00355">
    <property type="entry name" value="ZnF_C2H2"/>
    <property type="match status" value="4"/>
</dbReference>
<dbReference type="InterPro" id="IPR013087">
    <property type="entry name" value="Znf_C2H2_type"/>
</dbReference>
<dbReference type="AlphaFoldDB" id="W9ZDA3"/>
<dbReference type="VEuPathDB" id="FungiDB:FOMG_17150"/>
<sequence length="1183" mass="135141">MTASNLQSEPYSAIYPYVLLSTYRLLVCQVCGFASIVDEVATHLRTRHRDIQPERRQELVEKIKQIPNIIHSRGDLRHYLQYPTDIIQPIPYLAPPKPDGLKCRACGHILRRVQKIQKHYSEKHHWINPRGRGRPAPNCPASAYELPWEEHVACQRFFPSREGSKWFQVDIGIKEQANRPGAKSSSKKPQGTLQALTSEASIHLQQVIERDTQYREALSQPRATANDAGTNTFPATSLWLDRTQWPSIYRDSRRDVLRALTRLPDRHSLDNDYILAQGTLDGAQDLISPRKDERKVTFIMKALDSVINRCEDTVRATSHHLLCWLLSSSLQSRRELAFKLVVERSSEIRYRRTQKQFLAFVLRIYRMTDDSRREMVNVKMKPDIITQLDCIWGHSIWNYVDLTKGTWPVMERQGNPLAGTCSSVIGGQFIRGSLNNRPCQESDAEDGTEDGETDDENVEAWELDDDEDDEDGESDYDDSGHYNGFDEYAAGTRQDISSGISGDSAASAFDQFLELLFQLCVTLSTESYLDGQPSSTLLIYFSGILGFSSDCQRFQLARQYCSKLSAMIYIQRILFLERALPLREYKSIGIPQRPDIGQFECFDQVRAKYMVLGSQYPLAELISLRDFGRNIARTEPPSMLFHWSNDSETVSHATFQIAMSNFRKLADHFTIQAEALCDQLMFGVHPHVDLSKIKDNISSSESGYSFISCPGNGLDSAYLDLVVRAYTAGKNGLAKDGVWKWHAVTAYLKQVRKIEEQLSGGLYTACGQTPRIRELFSLEYENGLNTTCGVHVWGGYMAYIICHHKAKRLTNREFYVVRFLPVRLGHVLFKYLVYIRRLADLLRREQLGADKRGWQCLQTRLLFHNNGRPWPTSHMTDVITKATLEVWRQKINVRTYRQLAIAVTEKHVREVYTPFNRHDDRSDGADINTIFAWQSGHRPLQRGITYGLDGAYPSRLQPSLLRCYEWASVRWHEFLRQPSKTLPFKPEGTPIGPTSFPFNRKRIMTEVTAGHISPMDEAYLTKRQKGSGPLTTMSKEDVQSIPADDWQDKQDLILPITCNEALPQDVRSRSKYSEVTDGVLHVLDKPRILLCLLCRRAVQPGRGIENHFRNTHKYTGDKLKGMLSFCDKQAFQDPTNVPLPENGSKAIPQLPKLGGFSCDYCDFLSIDKSNLRRHCSSCKPSSQ</sequence>
<evidence type="ECO:0000259" key="2">
    <source>
        <dbReference type="PROSITE" id="PS00028"/>
    </source>
</evidence>
<proteinExistence type="predicted"/>
<dbReference type="InterPro" id="IPR022698">
    <property type="entry name" value="OrsD"/>
</dbReference>
<reference evidence="3" key="2">
    <citation type="submission" date="2012-05" db="EMBL/GenBank/DDBJ databases">
        <title>Annotation of the Genome Sequence of Fusarium oxysporum f. sp. melonis 26406.</title>
        <authorList>
            <consortium name="The Broad Institute Genomics Platform"/>
            <person name="Ma L.-J."/>
            <person name="Corby-Kistler H."/>
            <person name="Broz K."/>
            <person name="Gale L.R."/>
            <person name="Jonkers W."/>
            <person name="O'Donnell K."/>
            <person name="Ploetz R."/>
            <person name="Steinberg C."/>
            <person name="Schwartz D.C."/>
            <person name="VanEtten H."/>
            <person name="Zhou S."/>
            <person name="Young S.K."/>
            <person name="Zeng Q."/>
            <person name="Gargeya S."/>
            <person name="Fitzgerald M."/>
            <person name="Abouelleil A."/>
            <person name="Alvarado L."/>
            <person name="Chapman S.B."/>
            <person name="Gainer-Dewar J."/>
            <person name="Goldberg J."/>
            <person name="Griggs A."/>
            <person name="Gujja S."/>
            <person name="Hansen M."/>
            <person name="Howarth C."/>
            <person name="Imamovic A."/>
            <person name="Ireland A."/>
            <person name="Larimer J."/>
            <person name="McCowan C."/>
            <person name="Murphy C."/>
            <person name="Pearson M."/>
            <person name="Poon T.W."/>
            <person name="Priest M."/>
            <person name="Roberts A."/>
            <person name="Saif S."/>
            <person name="Shea T."/>
            <person name="Sykes S."/>
            <person name="Wortman J."/>
            <person name="Nusbaum C."/>
            <person name="Birren B."/>
        </authorList>
    </citation>
    <scope>NUCLEOTIDE SEQUENCE</scope>
    <source>
        <strain evidence="3">26406</strain>
    </source>
</reference>
<dbReference type="PROSITE" id="PS00028">
    <property type="entry name" value="ZINC_FINGER_C2H2_1"/>
    <property type="match status" value="1"/>
</dbReference>
<dbReference type="OrthoDB" id="4845846at2759"/>
<organism evidence="3">
    <name type="scientific">Fusarium oxysporum f. sp. melonis 26406</name>
    <dbReference type="NCBI Taxonomy" id="1089452"/>
    <lineage>
        <taxon>Eukaryota</taxon>
        <taxon>Fungi</taxon>
        <taxon>Dikarya</taxon>
        <taxon>Ascomycota</taxon>
        <taxon>Pezizomycotina</taxon>
        <taxon>Sordariomycetes</taxon>
        <taxon>Hypocreomycetidae</taxon>
        <taxon>Hypocreales</taxon>
        <taxon>Nectriaceae</taxon>
        <taxon>Fusarium</taxon>
        <taxon>Fusarium oxysporum species complex</taxon>
    </lineage>
</organism>
<gene>
    <name evidence="3" type="ORF">FOMG_17150</name>
</gene>
<dbReference type="EMBL" id="JH659366">
    <property type="protein sequence ID" value="EXK26248.1"/>
    <property type="molecule type" value="Genomic_DNA"/>
</dbReference>
<reference evidence="3" key="1">
    <citation type="submission" date="2012-04" db="EMBL/GenBank/DDBJ databases">
        <title>The Genome Sequence of Fusarium oxysporum melonis.</title>
        <authorList>
            <consortium name="The Broad Institute Genome Sequencing Platform"/>
            <person name="Ma L.-J."/>
            <person name="Gale L.R."/>
            <person name="Schwartz D.C."/>
            <person name="Zhou S."/>
            <person name="Corby-Kistler H."/>
            <person name="Young S.K."/>
            <person name="Zeng Q."/>
            <person name="Gargeya S."/>
            <person name="Fitzgerald M."/>
            <person name="Haas B."/>
            <person name="Abouelleil A."/>
            <person name="Alvarado L."/>
            <person name="Arachchi H.M."/>
            <person name="Berlin A."/>
            <person name="Brown A."/>
            <person name="Chapman S.B."/>
            <person name="Chen Z."/>
            <person name="Dunbar C."/>
            <person name="Freedman E."/>
            <person name="Gearin G."/>
            <person name="Goldberg J."/>
            <person name="Griggs A."/>
            <person name="Gujja S."/>
            <person name="Heiman D."/>
            <person name="Howarth C."/>
            <person name="Larson L."/>
            <person name="Lui A."/>
            <person name="MacDonald P.J.P."/>
            <person name="Montmayeur A."/>
            <person name="Murphy C."/>
            <person name="Neiman D."/>
            <person name="Pearson M."/>
            <person name="Priest M."/>
            <person name="Roberts A."/>
            <person name="Saif S."/>
            <person name="Shea T."/>
            <person name="Shenoy N."/>
            <person name="Sisk P."/>
            <person name="Stolte C."/>
            <person name="Sykes S."/>
            <person name="Wortman J."/>
            <person name="Nusbaum C."/>
            <person name="Birren B."/>
        </authorList>
    </citation>
    <scope>NUCLEOTIDE SEQUENCE</scope>
    <source>
        <strain evidence="3">26406</strain>
    </source>
</reference>
<dbReference type="Pfam" id="PF12013">
    <property type="entry name" value="OrsD"/>
    <property type="match status" value="2"/>
</dbReference>